<evidence type="ECO:0000259" key="6">
    <source>
        <dbReference type="PROSITE" id="PS51123"/>
    </source>
</evidence>
<protein>
    <submittedName>
        <fullName evidence="7">OmpA family protein</fullName>
    </submittedName>
</protein>
<proteinExistence type="predicted"/>
<organism evidence="7 8">
    <name type="scientific">Zhouia spongiae</name>
    <dbReference type="NCBI Taxonomy" id="2202721"/>
    <lineage>
        <taxon>Bacteria</taxon>
        <taxon>Pseudomonadati</taxon>
        <taxon>Bacteroidota</taxon>
        <taxon>Flavobacteriia</taxon>
        <taxon>Flavobacteriales</taxon>
        <taxon>Flavobacteriaceae</taxon>
        <taxon>Zhouia</taxon>
    </lineage>
</organism>
<sequence length="358" mass="40598">MNRLLPLSLLVTLLLGQFAQAQDQPDENYWLIGIGINAVDDTGLKLRQYVNVEDNWNIAWYPSRFSGGYFLKNGLGFQLVASHTTYKEGKTVNALPNAEKKQYFALDAQISYDLNKIFGQTGWFDPYIAGGAGRNWVGSTERTTLNAGFGFNTWFNDKLGLNFNALGKFDAGGNHEGNNHAQYSIALVYKFNKEKPVVTVPEEVVVVEVQKPAEEEVEEVIPEPEPQISEAQLRREALEQELEKISPVYFDFDSSYLNKAAKVSVDRLVEFLERNREVTILVVSNADSRGTDKYNEWLTQKRARRVRDYLVNAGVNSSRISVQWLGESNLVNECKDNVPCGEEKHKLNRRAEFKLNDD</sequence>
<dbReference type="Gene3D" id="3.30.1330.60">
    <property type="entry name" value="OmpA-like domain"/>
    <property type="match status" value="1"/>
</dbReference>
<dbReference type="CDD" id="cd07185">
    <property type="entry name" value="OmpA_C-like"/>
    <property type="match status" value="1"/>
</dbReference>
<feature type="domain" description="OmpA-like" evidence="6">
    <location>
        <begin position="237"/>
        <end position="358"/>
    </location>
</feature>
<keyword evidence="2 4" id="KW-0472">Membrane</keyword>
<dbReference type="InterPro" id="IPR036737">
    <property type="entry name" value="OmpA-like_sf"/>
</dbReference>
<dbReference type="InterPro" id="IPR050330">
    <property type="entry name" value="Bact_OuterMem_StrucFunc"/>
</dbReference>
<dbReference type="Pfam" id="PF00691">
    <property type="entry name" value="OmpA"/>
    <property type="match status" value="1"/>
</dbReference>
<comment type="subcellular location">
    <subcellularLocation>
        <location evidence="1">Cell outer membrane</location>
    </subcellularLocation>
</comment>
<gene>
    <name evidence="7" type="ORF">MQE36_15780</name>
</gene>
<feature type="signal peptide" evidence="5">
    <location>
        <begin position="1"/>
        <end position="21"/>
    </location>
</feature>
<dbReference type="PRINTS" id="PR01021">
    <property type="entry name" value="OMPADOMAIN"/>
</dbReference>
<dbReference type="PROSITE" id="PS51123">
    <property type="entry name" value="OMPA_2"/>
    <property type="match status" value="1"/>
</dbReference>
<dbReference type="Proteomes" id="UP000829476">
    <property type="component" value="Chromosome"/>
</dbReference>
<keyword evidence="5" id="KW-0732">Signal</keyword>
<feature type="chain" id="PRO_5045778580" evidence="5">
    <location>
        <begin position="22"/>
        <end position="358"/>
    </location>
</feature>
<evidence type="ECO:0000256" key="5">
    <source>
        <dbReference type="SAM" id="SignalP"/>
    </source>
</evidence>
<evidence type="ECO:0000256" key="4">
    <source>
        <dbReference type="PROSITE-ProRule" id="PRU00473"/>
    </source>
</evidence>
<name>A0ABY3YM13_9FLAO</name>
<dbReference type="RefSeq" id="WP_242936932.1">
    <property type="nucleotide sequence ID" value="NZ_CP094326.1"/>
</dbReference>
<dbReference type="PANTHER" id="PTHR30329:SF21">
    <property type="entry name" value="LIPOPROTEIN YIAD-RELATED"/>
    <property type="match status" value="1"/>
</dbReference>
<evidence type="ECO:0000256" key="2">
    <source>
        <dbReference type="ARBA" id="ARBA00023136"/>
    </source>
</evidence>
<reference evidence="7 8" key="1">
    <citation type="journal article" date="2018" name="Int. J. Syst. Evol. Microbiol.">
        <title>Zhouia spongiae sp. nov., isolated from a marine sponge.</title>
        <authorList>
            <person name="Zhuang L."/>
            <person name="Lin B."/>
            <person name="Qin F."/>
            <person name="Luo L."/>
        </authorList>
    </citation>
    <scope>NUCLEOTIDE SEQUENCE [LARGE SCALE GENOMIC DNA]</scope>
    <source>
        <strain evidence="7 8">HN-Y44</strain>
    </source>
</reference>
<evidence type="ECO:0000256" key="1">
    <source>
        <dbReference type="ARBA" id="ARBA00004442"/>
    </source>
</evidence>
<evidence type="ECO:0000313" key="8">
    <source>
        <dbReference type="Proteomes" id="UP000829476"/>
    </source>
</evidence>
<keyword evidence="8" id="KW-1185">Reference proteome</keyword>
<dbReference type="InterPro" id="IPR006664">
    <property type="entry name" value="OMP_bac"/>
</dbReference>
<dbReference type="PANTHER" id="PTHR30329">
    <property type="entry name" value="STATOR ELEMENT OF FLAGELLAR MOTOR COMPLEX"/>
    <property type="match status" value="1"/>
</dbReference>
<evidence type="ECO:0000313" key="7">
    <source>
        <dbReference type="EMBL" id="UNY98526.1"/>
    </source>
</evidence>
<evidence type="ECO:0000256" key="3">
    <source>
        <dbReference type="ARBA" id="ARBA00023237"/>
    </source>
</evidence>
<dbReference type="InterPro" id="IPR006665">
    <property type="entry name" value="OmpA-like"/>
</dbReference>
<accession>A0ABY3YM13</accession>
<dbReference type="SUPFAM" id="SSF103088">
    <property type="entry name" value="OmpA-like"/>
    <property type="match status" value="1"/>
</dbReference>
<keyword evidence="3" id="KW-0998">Cell outer membrane</keyword>
<dbReference type="Gene3D" id="2.40.160.20">
    <property type="match status" value="1"/>
</dbReference>
<dbReference type="EMBL" id="CP094326">
    <property type="protein sequence ID" value="UNY98526.1"/>
    <property type="molecule type" value="Genomic_DNA"/>
</dbReference>